<dbReference type="EMBL" id="BJYU01000016">
    <property type="protein sequence ID" value="GEO13747.1"/>
    <property type="molecule type" value="Genomic_DNA"/>
</dbReference>
<sequence>MNRILLVLGALVAGALLIPDVAEAQRGGRGGGGARIGGGGFGGGGGGFRGGGYGGGFRGGGYGGGSRMYIPRGGMGGSRIGMGGSVRGGAVAARPGRGDFRQAAINNPGRFVNRGEWRGRYPYYGGRYPNYGRYYGRYPYYGNYYGGWGAGLATGAVIGAAATYPYYNYPYATYQTPVASADGGYCVTAVRTCTLTSSAPIGTGCSCRVQGGRARGTVQ</sequence>
<gene>
    <name evidence="1" type="ORF">MAE02_14430</name>
</gene>
<comment type="caution">
    <text evidence="1">The sequence shown here is derived from an EMBL/GenBank/DDBJ whole genome shotgun (WGS) entry which is preliminary data.</text>
</comment>
<reference evidence="1 2" key="1">
    <citation type="submission" date="2019-07" db="EMBL/GenBank/DDBJ databases">
        <title>Whole genome shotgun sequence of Microvirga aerophila NBRC 106136.</title>
        <authorList>
            <person name="Hosoyama A."/>
            <person name="Uohara A."/>
            <person name="Ohji S."/>
            <person name="Ichikawa N."/>
        </authorList>
    </citation>
    <scope>NUCLEOTIDE SEQUENCE [LARGE SCALE GENOMIC DNA]</scope>
    <source>
        <strain evidence="1 2">NBRC 106136</strain>
    </source>
</reference>
<protein>
    <submittedName>
        <fullName evidence="1">Uncharacterized protein</fullName>
    </submittedName>
</protein>
<keyword evidence="2" id="KW-1185">Reference proteome</keyword>
<dbReference type="AlphaFoldDB" id="A0A512BPF0"/>
<proteinExistence type="predicted"/>
<accession>A0A512BPF0</accession>
<organism evidence="1 2">
    <name type="scientific">Microvirga aerophila</name>
    <dbReference type="NCBI Taxonomy" id="670291"/>
    <lineage>
        <taxon>Bacteria</taxon>
        <taxon>Pseudomonadati</taxon>
        <taxon>Pseudomonadota</taxon>
        <taxon>Alphaproteobacteria</taxon>
        <taxon>Hyphomicrobiales</taxon>
        <taxon>Methylobacteriaceae</taxon>
        <taxon>Microvirga</taxon>
    </lineage>
</organism>
<dbReference type="Proteomes" id="UP000321085">
    <property type="component" value="Unassembled WGS sequence"/>
</dbReference>
<evidence type="ECO:0000313" key="2">
    <source>
        <dbReference type="Proteomes" id="UP000321085"/>
    </source>
</evidence>
<name>A0A512BPF0_9HYPH</name>
<evidence type="ECO:0000313" key="1">
    <source>
        <dbReference type="EMBL" id="GEO13747.1"/>
    </source>
</evidence>
<dbReference type="RefSeq" id="WP_162815536.1">
    <property type="nucleotide sequence ID" value="NZ_BJYU01000016.1"/>
</dbReference>